<name>A0A261SA36_9BORD</name>
<keyword evidence="7" id="KW-1185">Reference proteome</keyword>
<dbReference type="PROSITE" id="PS50931">
    <property type="entry name" value="HTH_LYSR"/>
    <property type="match status" value="1"/>
</dbReference>
<dbReference type="RefSeq" id="WP_094852865.1">
    <property type="nucleotide sequence ID" value="NZ_NEVM01000002.1"/>
</dbReference>
<dbReference type="EMBL" id="NEVM01000002">
    <property type="protein sequence ID" value="OZI33857.1"/>
    <property type="molecule type" value="Genomic_DNA"/>
</dbReference>
<organism evidence="6 7">
    <name type="scientific">Bordetella genomosp. 10</name>
    <dbReference type="NCBI Taxonomy" id="1416804"/>
    <lineage>
        <taxon>Bacteria</taxon>
        <taxon>Pseudomonadati</taxon>
        <taxon>Pseudomonadota</taxon>
        <taxon>Betaproteobacteria</taxon>
        <taxon>Burkholderiales</taxon>
        <taxon>Alcaligenaceae</taxon>
        <taxon>Bordetella</taxon>
    </lineage>
</organism>
<keyword evidence="3" id="KW-0238">DNA-binding</keyword>
<dbReference type="InterPro" id="IPR050950">
    <property type="entry name" value="HTH-type_LysR_regulators"/>
</dbReference>
<dbReference type="FunFam" id="1.10.10.10:FF:000001">
    <property type="entry name" value="LysR family transcriptional regulator"/>
    <property type="match status" value="1"/>
</dbReference>
<dbReference type="GO" id="GO:0003700">
    <property type="term" value="F:DNA-binding transcription factor activity"/>
    <property type="evidence" value="ECO:0007669"/>
    <property type="project" value="InterPro"/>
</dbReference>
<comment type="similarity">
    <text evidence="1">Belongs to the LysR transcriptional regulatory family.</text>
</comment>
<dbReference type="InterPro" id="IPR005119">
    <property type="entry name" value="LysR_subst-bd"/>
</dbReference>
<dbReference type="InterPro" id="IPR000847">
    <property type="entry name" value="LysR_HTH_N"/>
</dbReference>
<dbReference type="Pfam" id="PF03466">
    <property type="entry name" value="LysR_substrate"/>
    <property type="match status" value="1"/>
</dbReference>
<feature type="domain" description="HTH lysR-type" evidence="5">
    <location>
        <begin position="3"/>
        <end position="60"/>
    </location>
</feature>
<dbReference type="PRINTS" id="PR00039">
    <property type="entry name" value="HTHLYSR"/>
</dbReference>
<evidence type="ECO:0000259" key="5">
    <source>
        <dbReference type="PROSITE" id="PS50931"/>
    </source>
</evidence>
<evidence type="ECO:0000256" key="1">
    <source>
        <dbReference type="ARBA" id="ARBA00009437"/>
    </source>
</evidence>
<dbReference type="CDD" id="cd08440">
    <property type="entry name" value="PBP2_LTTR_like_4"/>
    <property type="match status" value="1"/>
</dbReference>
<evidence type="ECO:0000256" key="3">
    <source>
        <dbReference type="ARBA" id="ARBA00023125"/>
    </source>
</evidence>
<dbReference type="PANTHER" id="PTHR30419:SF30">
    <property type="entry name" value="LYSR FAMILY TRANSCRIPTIONAL REGULATOR"/>
    <property type="match status" value="1"/>
</dbReference>
<dbReference type="InterPro" id="IPR036390">
    <property type="entry name" value="WH_DNA-bd_sf"/>
</dbReference>
<dbReference type="GO" id="GO:0005829">
    <property type="term" value="C:cytosol"/>
    <property type="evidence" value="ECO:0007669"/>
    <property type="project" value="TreeGrafter"/>
</dbReference>
<proteinExistence type="inferred from homology"/>
<dbReference type="SUPFAM" id="SSF46785">
    <property type="entry name" value="Winged helix' DNA-binding domain"/>
    <property type="match status" value="1"/>
</dbReference>
<dbReference type="AlphaFoldDB" id="A0A261SA36"/>
<dbReference type="InterPro" id="IPR036388">
    <property type="entry name" value="WH-like_DNA-bd_sf"/>
</dbReference>
<sequence length="301" mass="33867">MRVKLRQIEGFLAAADTLSFSRAAERIGMTQPAFSQLIRDLEGALDVKLFDRSTRRVRITDIGAQLRDQMRRGLLEIDNACNNARAITQLKQGRLSLAVLPSLALGLVNDALADFHDAYPEVRLRLHEARSPHIAGLVLDFEVDFAICSRFESPHPLVFERLFDDELVAVLPRGHALARRRALNWRLLEDQTLIWLQAQSDLIRKAFAENGIAKQADHEVLNTVTALSMVRAGFGLTIVPLIALPELNLRGVACRPLRGPQPLREICLCRHAEHALSPAAERLRQMLRDMPRRESVVIPPR</sequence>
<comment type="caution">
    <text evidence="6">The sequence shown here is derived from an EMBL/GenBank/DDBJ whole genome shotgun (WGS) entry which is preliminary data.</text>
</comment>
<evidence type="ECO:0000256" key="4">
    <source>
        <dbReference type="ARBA" id="ARBA00023163"/>
    </source>
</evidence>
<accession>A0A261SA36</accession>
<gene>
    <name evidence="6" type="ORF">CAL29_09740</name>
</gene>
<dbReference type="PANTHER" id="PTHR30419">
    <property type="entry name" value="HTH-TYPE TRANSCRIPTIONAL REGULATOR YBHD"/>
    <property type="match status" value="1"/>
</dbReference>
<dbReference type="Pfam" id="PF00126">
    <property type="entry name" value="HTH_1"/>
    <property type="match status" value="1"/>
</dbReference>
<evidence type="ECO:0000256" key="2">
    <source>
        <dbReference type="ARBA" id="ARBA00023015"/>
    </source>
</evidence>
<dbReference type="OrthoDB" id="8675247at2"/>
<evidence type="ECO:0000313" key="6">
    <source>
        <dbReference type="EMBL" id="OZI33857.1"/>
    </source>
</evidence>
<dbReference type="GO" id="GO:0003677">
    <property type="term" value="F:DNA binding"/>
    <property type="evidence" value="ECO:0007669"/>
    <property type="project" value="UniProtKB-KW"/>
</dbReference>
<reference evidence="7" key="1">
    <citation type="submission" date="2017-05" db="EMBL/GenBank/DDBJ databases">
        <title>Complete and WGS of Bordetella genogroups.</title>
        <authorList>
            <person name="Spilker T."/>
            <person name="Lipuma J."/>
        </authorList>
    </citation>
    <scope>NUCLEOTIDE SEQUENCE [LARGE SCALE GENOMIC DNA]</scope>
    <source>
        <strain evidence="7">AU16122</strain>
    </source>
</reference>
<dbReference type="SUPFAM" id="SSF53850">
    <property type="entry name" value="Periplasmic binding protein-like II"/>
    <property type="match status" value="1"/>
</dbReference>
<dbReference type="Proteomes" id="UP000216020">
    <property type="component" value="Unassembled WGS sequence"/>
</dbReference>
<keyword evidence="4" id="KW-0804">Transcription</keyword>
<dbReference type="Gene3D" id="3.40.190.10">
    <property type="entry name" value="Periplasmic binding protein-like II"/>
    <property type="match status" value="2"/>
</dbReference>
<protein>
    <recommendedName>
        <fullName evidence="5">HTH lysR-type domain-containing protein</fullName>
    </recommendedName>
</protein>
<keyword evidence="2" id="KW-0805">Transcription regulation</keyword>
<dbReference type="Gene3D" id="1.10.10.10">
    <property type="entry name" value="Winged helix-like DNA-binding domain superfamily/Winged helix DNA-binding domain"/>
    <property type="match status" value="1"/>
</dbReference>
<evidence type="ECO:0000313" key="7">
    <source>
        <dbReference type="Proteomes" id="UP000216020"/>
    </source>
</evidence>